<feature type="domain" description="C2H2-type" evidence="13">
    <location>
        <begin position="331"/>
        <end position="359"/>
    </location>
</feature>
<dbReference type="AlphaFoldDB" id="A0A9Q0N8Q3"/>
<comment type="subcellular location">
    <subcellularLocation>
        <location evidence="2">Nucleus</location>
    </subcellularLocation>
</comment>
<dbReference type="Pfam" id="PF00096">
    <property type="entry name" value="zf-C2H2"/>
    <property type="match status" value="5"/>
</dbReference>
<keyword evidence="5 11" id="KW-0863">Zinc-finger</keyword>
<keyword evidence="9" id="KW-0804">Transcription</keyword>
<dbReference type="FunFam" id="3.30.160.60:FF:000303">
    <property type="entry name" value="Zinc finger protein 41"/>
    <property type="match status" value="1"/>
</dbReference>
<protein>
    <submittedName>
        <fullName evidence="15">Zinc finger protein</fullName>
    </submittedName>
</protein>
<dbReference type="FunFam" id="3.30.160.60:FF:000671">
    <property type="entry name" value="Zinc finger protein 26"/>
    <property type="match status" value="1"/>
</dbReference>
<organism evidence="15 16">
    <name type="scientific">Pseudolycoriella hygida</name>
    <dbReference type="NCBI Taxonomy" id="35572"/>
    <lineage>
        <taxon>Eukaryota</taxon>
        <taxon>Metazoa</taxon>
        <taxon>Ecdysozoa</taxon>
        <taxon>Arthropoda</taxon>
        <taxon>Hexapoda</taxon>
        <taxon>Insecta</taxon>
        <taxon>Pterygota</taxon>
        <taxon>Neoptera</taxon>
        <taxon>Endopterygota</taxon>
        <taxon>Diptera</taxon>
        <taxon>Nematocera</taxon>
        <taxon>Sciaroidea</taxon>
        <taxon>Sciaridae</taxon>
        <taxon>Pseudolycoriella</taxon>
    </lineage>
</organism>
<feature type="binding site" evidence="12">
    <location>
        <position position="51"/>
    </location>
    <ligand>
        <name>Zn(2+)</name>
        <dbReference type="ChEBI" id="CHEBI:29105"/>
    </ligand>
</feature>
<dbReference type="SUPFAM" id="SSF57716">
    <property type="entry name" value="Glucocorticoid receptor-like (DNA-binding domain)"/>
    <property type="match status" value="1"/>
</dbReference>
<dbReference type="PROSITE" id="PS51915">
    <property type="entry name" value="ZAD"/>
    <property type="match status" value="1"/>
</dbReference>
<dbReference type="InterPro" id="IPR012934">
    <property type="entry name" value="Znf_AD"/>
</dbReference>
<feature type="binding site" evidence="12">
    <location>
        <position position="10"/>
    </location>
    <ligand>
        <name>Zn(2+)</name>
        <dbReference type="ChEBI" id="CHEBI:29105"/>
    </ligand>
</feature>
<dbReference type="FunFam" id="3.30.160.60:FF:000097">
    <property type="entry name" value="Zinc finger protein"/>
    <property type="match status" value="1"/>
</dbReference>
<dbReference type="PANTHER" id="PTHR24379:SF121">
    <property type="entry name" value="C2H2-TYPE DOMAIN-CONTAINING PROTEIN"/>
    <property type="match status" value="1"/>
</dbReference>
<dbReference type="GO" id="GO:0005634">
    <property type="term" value="C:nucleus"/>
    <property type="evidence" value="ECO:0007669"/>
    <property type="project" value="UniProtKB-SubCell"/>
</dbReference>
<dbReference type="PROSITE" id="PS50157">
    <property type="entry name" value="ZINC_FINGER_C2H2_2"/>
    <property type="match status" value="9"/>
</dbReference>
<dbReference type="Gene3D" id="3.30.160.60">
    <property type="entry name" value="Classic Zinc Finger"/>
    <property type="match status" value="8"/>
</dbReference>
<accession>A0A9Q0N8Q3</accession>
<dbReference type="InterPro" id="IPR036236">
    <property type="entry name" value="Znf_C2H2_sf"/>
</dbReference>
<evidence type="ECO:0000256" key="2">
    <source>
        <dbReference type="ARBA" id="ARBA00004123"/>
    </source>
</evidence>
<evidence type="ECO:0000259" key="14">
    <source>
        <dbReference type="PROSITE" id="PS51915"/>
    </source>
</evidence>
<dbReference type="SUPFAM" id="SSF57667">
    <property type="entry name" value="beta-beta-alpha zinc fingers"/>
    <property type="match status" value="5"/>
</dbReference>
<dbReference type="FunFam" id="3.30.160.60:FF:001498">
    <property type="entry name" value="Zinc finger protein 404"/>
    <property type="match status" value="1"/>
</dbReference>
<evidence type="ECO:0000256" key="9">
    <source>
        <dbReference type="ARBA" id="ARBA00023163"/>
    </source>
</evidence>
<sequence>MNIKIDISVCRVCLKSGDGKSLFNDEELGEKFKYVTQAKLIKGDGLPEQLCVKCVSRLKSAYEFRKQSETSAAHLRSFITKVNKQFTQVTTVGDNDNEDDIDMEEYLFDGEFGEPDETPTTSKVKEFDAEILDNTKIKAENVEVETVEEIIFENNEGEATDSNSNEEVEHVEEVIMDNDVYEEEHLLDEVYLEEQEQAFSSAPTRRRGKVDTTTLHYCRRCNKDFSTKTNLLRHIQTHDGVKPYQCKICGAGFTQNGSLKQHMFIHTGERPYICSICNRGFTQSKSLVFHMRRHTGEKPFTCTQCGDTFRQRDGLKRHELIKHNPDAVVRFSCEVCKKELLSRYSYRKHVEKHYTGNKKDFKCEHCEKKFSSKASLKNHSCQFEYEKGLKCVECEKFFPSRVLLVEHTKSHEDHKTFTPLKCDKCDLLFTDKQEYCNHIQLHNQPVKKYKCDQCSKAFLIKSNLLQHLKNHERILDSIHQCDDCDIGFDSIRALRLHRTNQHNEIVENLYDCEICDTKFINAADLNAHIATEHDTILEKCTQCNEEFTSQRAFDDHVVEHELGMIVKN</sequence>
<evidence type="ECO:0000256" key="6">
    <source>
        <dbReference type="ARBA" id="ARBA00022833"/>
    </source>
</evidence>
<keyword evidence="7" id="KW-0805">Transcription regulation</keyword>
<evidence type="ECO:0000256" key="12">
    <source>
        <dbReference type="PROSITE-ProRule" id="PRU01263"/>
    </source>
</evidence>
<feature type="domain" description="C2H2-type" evidence="13">
    <location>
        <begin position="272"/>
        <end position="299"/>
    </location>
</feature>
<reference evidence="15" key="1">
    <citation type="submission" date="2022-07" db="EMBL/GenBank/DDBJ databases">
        <authorList>
            <person name="Trinca V."/>
            <person name="Uliana J.V.C."/>
            <person name="Torres T.T."/>
            <person name="Ward R.J."/>
            <person name="Monesi N."/>
        </authorList>
    </citation>
    <scope>NUCLEOTIDE SEQUENCE</scope>
    <source>
        <strain evidence="15">HSMRA1968</strain>
        <tissue evidence="15">Whole embryos</tissue>
    </source>
</reference>
<feature type="domain" description="C2H2-type" evidence="13">
    <location>
        <begin position="361"/>
        <end position="379"/>
    </location>
</feature>
<evidence type="ECO:0000256" key="4">
    <source>
        <dbReference type="ARBA" id="ARBA00022737"/>
    </source>
</evidence>
<gene>
    <name evidence="15" type="primary">Zfp26_8</name>
    <name evidence="15" type="ORF">Bhyg_00593</name>
</gene>
<dbReference type="Gene3D" id="3.40.1800.20">
    <property type="match status" value="1"/>
</dbReference>
<dbReference type="PROSITE" id="PS00028">
    <property type="entry name" value="ZINC_FINGER_C2H2_1"/>
    <property type="match status" value="9"/>
</dbReference>
<keyword evidence="6 12" id="KW-0862">Zinc</keyword>
<dbReference type="Pfam" id="PF07776">
    <property type="entry name" value="zf-AD"/>
    <property type="match status" value="1"/>
</dbReference>
<evidence type="ECO:0000256" key="5">
    <source>
        <dbReference type="ARBA" id="ARBA00022771"/>
    </source>
</evidence>
<dbReference type="InterPro" id="IPR013087">
    <property type="entry name" value="Znf_C2H2_type"/>
</dbReference>
<feature type="domain" description="C2H2-type" evidence="13">
    <location>
        <begin position="216"/>
        <end position="243"/>
    </location>
</feature>
<dbReference type="OrthoDB" id="6077919at2759"/>
<dbReference type="GO" id="GO:1990837">
    <property type="term" value="F:sequence-specific double-stranded DNA binding"/>
    <property type="evidence" value="ECO:0007669"/>
    <property type="project" value="UniProtKB-ARBA"/>
</dbReference>
<evidence type="ECO:0000256" key="3">
    <source>
        <dbReference type="ARBA" id="ARBA00022723"/>
    </source>
</evidence>
<dbReference type="SMART" id="SM00868">
    <property type="entry name" value="zf-AD"/>
    <property type="match status" value="1"/>
</dbReference>
<feature type="domain" description="C2H2-type" evidence="13">
    <location>
        <begin position="510"/>
        <end position="533"/>
    </location>
</feature>
<keyword evidence="3 12" id="KW-0479">Metal-binding</keyword>
<keyword evidence="10" id="KW-0539">Nucleus</keyword>
<comment type="function">
    <text evidence="1">May be involved in transcriptional regulation.</text>
</comment>
<keyword evidence="16" id="KW-1185">Reference proteome</keyword>
<evidence type="ECO:0000313" key="16">
    <source>
        <dbReference type="Proteomes" id="UP001151699"/>
    </source>
</evidence>
<dbReference type="Proteomes" id="UP001151699">
    <property type="component" value="Chromosome A"/>
</dbReference>
<evidence type="ECO:0000256" key="10">
    <source>
        <dbReference type="ARBA" id="ARBA00023242"/>
    </source>
</evidence>
<keyword evidence="8" id="KW-0238">DNA-binding</keyword>
<evidence type="ECO:0000256" key="7">
    <source>
        <dbReference type="ARBA" id="ARBA00023015"/>
    </source>
</evidence>
<feature type="binding site" evidence="12">
    <location>
        <position position="13"/>
    </location>
    <ligand>
        <name>Zn(2+)</name>
        <dbReference type="ChEBI" id="CHEBI:29105"/>
    </ligand>
</feature>
<feature type="domain" description="ZAD" evidence="14">
    <location>
        <begin position="8"/>
        <end position="78"/>
    </location>
</feature>
<evidence type="ECO:0000256" key="11">
    <source>
        <dbReference type="PROSITE-ProRule" id="PRU00042"/>
    </source>
</evidence>
<comment type="caution">
    <text evidence="15">The sequence shown here is derived from an EMBL/GenBank/DDBJ whole genome shotgun (WGS) entry which is preliminary data.</text>
</comment>
<dbReference type="EMBL" id="WJQU01000001">
    <property type="protein sequence ID" value="KAJ6645387.1"/>
    <property type="molecule type" value="Genomic_DNA"/>
</dbReference>
<feature type="binding site" evidence="12">
    <location>
        <position position="54"/>
    </location>
    <ligand>
        <name>Zn(2+)</name>
        <dbReference type="ChEBI" id="CHEBI:29105"/>
    </ligand>
</feature>
<feature type="domain" description="C2H2-type" evidence="13">
    <location>
        <begin position="449"/>
        <end position="471"/>
    </location>
</feature>
<evidence type="ECO:0000313" key="15">
    <source>
        <dbReference type="EMBL" id="KAJ6645387.1"/>
    </source>
</evidence>
<evidence type="ECO:0000256" key="1">
    <source>
        <dbReference type="ARBA" id="ARBA00003767"/>
    </source>
</evidence>
<feature type="domain" description="C2H2-type" evidence="13">
    <location>
        <begin position="300"/>
        <end position="328"/>
    </location>
</feature>
<evidence type="ECO:0000259" key="13">
    <source>
        <dbReference type="PROSITE" id="PS50157"/>
    </source>
</evidence>
<keyword evidence="4" id="KW-0677">Repeat</keyword>
<dbReference type="PANTHER" id="PTHR24379">
    <property type="entry name" value="KRAB AND ZINC FINGER DOMAIN-CONTAINING"/>
    <property type="match status" value="1"/>
</dbReference>
<dbReference type="SMART" id="SM00355">
    <property type="entry name" value="ZnF_C2H2"/>
    <property type="match status" value="12"/>
</dbReference>
<evidence type="ECO:0000256" key="8">
    <source>
        <dbReference type="ARBA" id="ARBA00023125"/>
    </source>
</evidence>
<proteinExistence type="predicted"/>
<feature type="domain" description="C2H2-type" evidence="13">
    <location>
        <begin position="389"/>
        <end position="416"/>
    </location>
</feature>
<name>A0A9Q0N8Q3_9DIPT</name>
<dbReference type="GO" id="GO:0008270">
    <property type="term" value="F:zinc ion binding"/>
    <property type="evidence" value="ECO:0007669"/>
    <property type="project" value="UniProtKB-UniRule"/>
</dbReference>
<feature type="domain" description="C2H2-type" evidence="13">
    <location>
        <begin position="244"/>
        <end position="271"/>
    </location>
</feature>